<reference evidence="11" key="1">
    <citation type="submission" date="2017-05" db="EMBL/GenBank/DDBJ databases">
        <authorList>
            <person name="Macchi M."/>
            <person name="Festa S."/>
            <person name="Coppotelli B.M."/>
            <person name="Morelli I.S."/>
        </authorList>
    </citation>
    <scope>NUCLEOTIDE SEQUENCE [LARGE SCALE GENOMIC DNA]</scope>
    <source>
        <strain evidence="11">I</strain>
    </source>
</reference>
<comment type="subcellular location">
    <subcellularLocation>
        <location evidence="1">Cell inner membrane</location>
        <topology evidence="1">Peripheral membrane protein</topology>
    </subcellularLocation>
</comment>
<gene>
    <name evidence="10" type="ORF">BWR60_35770</name>
</gene>
<dbReference type="PROSITE" id="PS50893">
    <property type="entry name" value="ABC_TRANSPORTER_2"/>
    <property type="match status" value="1"/>
</dbReference>
<evidence type="ECO:0000256" key="5">
    <source>
        <dbReference type="ARBA" id="ARBA00022741"/>
    </source>
</evidence>
<dbReference type="Gene3D" id="3.40.50.300">
    <property type="entry name" value="P-loop containing nucleotide triphosphate hydrolases"/>
    <property type="match status" value="1"/>
</dbReference>
<sequence>MTGALLAIRGLAVDYPGEGAVVRAVDGVDLDLAAGETLALVGESGSGKSTVAMAPLGLLPPDARVAGSIRLQGAELLGLAEPALRPVRGGRIGMVFQEPVTSLNPVLTVGEQVREVLAAHGICHGRAARARAVALLAEVGIADPADRAGRYPHELSGGMRQRAMIAMALAAGPELLVADEPTTALDVTVQAQILDLFRRLRDRRGMALLLVTHDLGVVAELADRVAVMKAGRVVETGAARQVLDAPAHAYTRELLAATLSVDDAPRWTGNESTLQPKPTESPLPSREGGRGRGFV</sequence>
<dbReference type="PROSITE" id="PS00211">
    <property type="entry name" value="ABC_TRANSPORTER_1"/>
    <property type="match status" value="1"/>
</dbReference>
<dbReference type="PANTHER" id="PTHR43297:SF2">
    <property type="entry name" value="DIPEPTIDE TRANSPORT ATP-BINDING PROTEIN DPPD"/>
    <property type="match status" value="1"/>
</dbReference>
<dbReference type="PANTHER" id="PTHR43297">
    <property type="entry name" value="OLIGOPEPTIDE TRANSPORT ATP-BINDING PROTEIN APPD"/>
    <property type="match status" value="1"/>
</dbReference>
<keyword evidence="5" id="KW-0547">Nucleotide-binding</keyword>
<keyword evidence="3" id="KW-0813">Transport</keyword>
<feature type="compositionally biased region" description="Polar residues" evidence="8">
    <location>
        <begin position="269"/>
        <end position="278"/>
    </location>
</feature>
<dbReference type="Pfam" id="PF00005">
    <property type="entry name" value="ABC_tran"/>
    <property type="match status" value="1"/>
</dbReference>
<evidence type="ECO:0000256" key="3">
    <source>
        <dbReference type="ARBA" id="ARBA00022448"/>
    </source>
</evidence>
<dbReference type="Proteomes" id="UP000196655">
    <property type="component" value="Unassembled WGS sequence"/>
</dbReference>
<dbReference type="STRING" id="1122125.GCA_000423185_00901"/>
<dbReference type="InterPro" id="IPR050388">
    <property type="entry name" value="ABC_Ni/Peptide_Import"/>
</dbReference>
<evidence type="ECO:0000256" key="8">
    <source>
        <dbReference type="SAM" id="MobiDB-lite"/>
    </source>
</evidence>
<evidence type="ECO:0000256" key="6">
    <source>
        <dbReference type="ARBA" id="ARBA00022840"/>
    </source>
</evidence>
<evidence type="ECO:0000256" key="2">
    <source>
        <dbReference type="ARBA" id="ARBA00005417"/>
    </source>
</evidence>
<organism evidence="10 11">
    <name type="scientific">Inquilinus limosus</name>
    <dbReference type="NCBI Taxonomy" id="171674"/>
    <lineage>
        <taxon>Bacteria</taxon>
        <taxon>Pseudomonadati</taxon>
        <taxon>Pseudomonadota</taxon>
        <taxon>Alphaproteobacteria</taxon>
        <taxon>Rhodospirillales</taxon>
        <taxon>Rhodospirillaceae</taxon>
        <taxon>Inquilinus</taxon>
    </lineage>
</organism>
<dbReference type="GO" id="GO:0005524">
    <property type="term" value="F:ATP binding"/>
    <property type="evidence" value="ECO:0007669"/>
    <property type="project" value="UniProtKB-KW"/>
</dbReference>
<dbReference type="GO" id="GO:0005886">
    <property type="term" value="C:plasma membrane"/>
    <property type="evidence" value="ECO:0007669"/>
    <property type="project" value="UniProtKB-SubCell"/>
</dbReference>
<accession>A0A211YSR6</accession>
<dbReference type="OrthoDB" id="9815712at2"/>
<dbReference type="GO" id="GO:0016887">
    <property type="term" value="F:ATP hydrolysis activity"/>
    <property type="evidence" value="ECO:0007669"/>
    <property type="project" value="InterPro"/>
</dbReference>
<proteinExistence type="inferred from homology"/>
<evidence type="ECO:0000256" key="1">
    <source>
        <dbReference type="ARBA" id="ARBA00004417"/>
    </source>
</evidence>
<keyword evidence="6" id="KW-0067">ATP-binding</keyword>
<evidence type="ECO:0000256" key="4">
    <source>
        <dbReference type="ARBA" id="ARBA00022475"/>
    </source>
</evidence>
<evidence type="ECO:0000259" key="9">
    <source>
        <dbReference type="PROSITE" id="PS50893"/>
    </source>
</evidence>
<dbReference type="RefSeq" id="WP_088158089.1">
    <property type="nucleotide sequence ID" value="NZ_NHON01000197.1"/>
</dbReference>
<keyword evidence="7" id="KW-0472">Membrane</keyword>
<evidence type="ECO:0000313" key="10">
    <source>
        <dbReference type="EMBL" id="OWJ55877.1"/>
    </source>
</evidence>
<dbReference type="SUPFAM" id="SSF52540">
    <property type="entry name" value="P-loop containing nucleoside triphosphate hydrolases"/>
    <property type="match status" value="1"/>
</dbReference>
<feature type="non-terminal residue" evidence="10">
    <location>
        <position position="295"/>
    </location>
</feature>
<dbReference type="FunFam" id="3.40.50.300:FF:000016">
    <property type="entry name" value="Oligopeptide ABC transporter ATP-binding component"/>
    <property type="match status" value="1"/>
</dbReference>
<name>A0A211YSR6_9PROT</name>
<feature type="domain" description="ABC transporter" evidence="9">
    <location>
        <begin position="8"/>
        <end position="255"/>
    </location>
</feature>
<evidence type="ECO:0000256" key="7">
    <source>
        <dbReference type="ARBA" id="ARBA00023136"/>
    </source>
</evidence>
<protein>
    <recommendedName>
        <fullName evidence="9">ABC transporter domain-containing protein</fullName>
    </recommendedName>
</protein>
<dbReference type="InterPro" id="IPR027417">
    <property type="entry name" value="P-loop_NTPase"/>
</dbReference>
<dbReference type="GO" id="GO:0055085">
    <property type="term" value="P:transmembrane transport"/>
    <property type="evidence" value="ECO:0007669"/>
    <property type="project" value="UniProtKB-ARBA"/>
</dbReference>
<comment type="caution">
    <text evidence="10">The sequence shown here is derived from an EMBL/GenBank/DDBJ whole genome shotgun (WGS) entry which is preliminary data.</text>
</comment>
<keyword evidence="11" id="KW-1185">Reference proteome</keyword>
<comment type="similarity">
    <text evidence="2">Belongs to the ABC transporter superfamily.</text>
</comment>
<dbReference type="InterPro" id="IPR003439">
    <property type="entry name" value="ABC_transporter-like_ATP-bd"/>
</dbReference>
<dbReference type="SMART" id="SM00382">
    <property type="entry name" value="AAA"/>
    <property type="match status" value="1"/>
</dbReference>
<dbReference type="CDD" id="cd03257">
    <property type="entry name" value="ABC_NikE_OppD_transporters"/>
    <property type="match status" value="1"/>
</dbReference>
<dbReference type="InterPro" id="IPR017871">
    <property type="entry name" value="ABC_transporter-like_CS"/>
</dbReference>
<keyword evidence="4" id="KW-1003">Cell membrane</keyword>
<evidence type="ECO:0000313" key="11">
    <source>
        <dbReference type="Proteomes" id="UP000196655"/>
    </source>
</evidence>
<dbReference type="InterPro" id="IPR003593">
    <property type="entry name" value="AAA+_ATPase"/>
</dbReference>
<feature type="region of interest" description="Disordered" evidence="8">
    <location>
        <begin position="265"/>
        <end position="295"/>
    </location>
</feature>
<dbReference type="EMBL" id="NHON01000197">
    <property type="protein sequence ID" value="OWJ55877.1"/>
    <property type="molecule type" value="Genomic_DNA"/>
</dbReference>
<dbReference type="AlphaFoldDB" id="A0A211YSR6"/>